<dbReference type="EMBL" id="BBMN01000005">
    <property type="protein sequence ID" value="GAL05019.1"/>
    <property type="molecule type" value="Genomic_DNA"/>
</dbReference>
<organism evidence="1 2">
    <name type="scientific">Photobacterium aphoticum</name>
    <dbReference type="NCBI Taxonomy" id="754436"/>
    <lineage>
        <taxon>Bacteria</taxon>
        <taxon>Pseudomonadati</taxon>
        <taxon>Pseudomonadota</taxon>
        <taxon>Gammaproteobacteria</taxon>
        <taxon>Vibrionales</taxon>
        <taxon>Vibrionaceae</taxon>
        <taxon>Photobacterium</taxon>
    </lineage>
</organism>
<proteinExistence type="predicted"/>
<dbReference type="Proteomes" id="UP000029227">
    <property type="component" value="Unassembled WGS sequence"/>
</dbReference>
<dbReference type="STRING" id="754436.JCM19237_4385"/>
<dbReference type="AlphaFoldDB" id="A0A090QT87"/>
<reference evidence="1 2" key="1">
    <citation type="journal article" date="2014" name="Genome Announc.">
        <title>Draft Genome Sequences of Two Vibrionaceae Species, Vibrio ponticus C121 and Photobacterium aphoticum C119, Isolated as Coral Reef Microbiota.</title>
        <authorList>
            <person name="Al-saari N."/>
            <person name="Meirelles P.M."/>
            <person name="Mino S."/>
            <person name="Suda W."/>
            <person name="Oshima K."/>
            <person name="Hattori M."/>
            <person name="Ohkuma M."/>
            <person name="Thompson F.L."/>
            <person name="Gomez-Gil B."/>
            <person name="Sawabe T."/>
            <person name="Sawabe T."/>
        </authorList>
    </citation>
    <scope>NUCLEOTIDE SEQUENCE [LARGE SCALE GENOMIC DNA]</scope>
    <source>
        <strain evidence="1 2">JCM 19237</strain>
    </source>
</reference>
<evidence type="ECO:0000313" key="2">
    <source>
        <dbReference type="Proteomes" id="UP000029227"/>
    </source>
</evidence>
<name>A0A090QT87_9GAMM</name>
<protein>
    <submittedName>
        <fullName evidence="1">Uncharacterized protein</fullName>
    </submittedName>
</protein>
<evidence type="ECO:0000313" key="1">
    <source>
        <dbReference type="EMBL" id="GAL05019.1"/>
    </source>
</evidence>
<gene>
    <name evidence="1" type="ORF">JCM19237_4385</name>
</gene>
<comment type="caution">
    <text evidence="1">The sequence shown here is derived from an EMBL/GenBank/DDBJ whole genome shotgun (WGS) entry which is preliminary data.</text>
</comment>
<sequence length="48" mass="5578">MPSMENMPQHITPFCQLIPLKNKQDPNPCIPAFDLQKQQLLKPQLFKS</sequence>
<accession>A0A090QT87</accession>